<dbReference type="PANTHER" id="PTHR30055:SF239">
    <property type="entry name" value="TRANSCRIPTIONAL REGULATORY PROTEIN"/>
    <property type="match status" value="1"/>
</dbReference>
<dbReference type="Proteomes" id="UP000050783">
    <property type="component" value="Unassembled WGS sequence"/>
</dbReference>
<organism evidence="4 5">
    <name type="scientific">Ruegeria atlantica</name>
    <dbReference type="NCBI Taxonomy" id="81569"/>
    <lineage>
        <taxon>Bacteria</taxon>
        <taxon>Pseudomonadati</taxon>
        <taxon>Pseudomonadota</taxon>
        <taxon>Alphaproteobacteria</taxon>
        <taxon>Rhodobacterales</taxon>
        <taxon>Roseobacteraceae</taxon>
        <taxon>Ruegeria</taxon>
    </lineage>
</organism>
<dbReference type="RefSeq" id="WP_058277373.1">
    <property type="nucleotide sequence ID" value="NZ_CYPU01000033.1"/>
</dbReference>
<dbReference type="Gene3D" id="1.10.357.10">
    <property type="entry name" value="Tetracycline Repressor, domain 2"/>
    <property type="match status" value="1"/>
</dbReference>
<evidence type="ECO:0000313" key="4">
    <source>
        <dbReference type="EMBL" id="CUH47729.1"/>
    </source>
</evidence>
<dbReference type="PROSITE" id="PS50977">
    <property type="entry name" value="HTH_TETR_2"/>
    <property type="match status" value="1"/>
</dbReference>
<dbReference type="AlphaFoldDB" id="A0A0P1EE65"/>
<dbReference type="GeneID" id="55493128"/>
<evidence type="ECO:0000256" key="1">
    <source>
        <dbReference type="ARBA" id="ARBA00023125"/>
    </source>
</evidence>
<dbReference type="GO" id="GO:0003700">
    <property type="term" value="F:DNA-binding transcription factor activity"/>
    <property type="evidence" value="ECO:0007669"/>
    <property type="project" value="TreeGrafter"/>
</dbReference>
<accession>A0A0P1EE65</accession>
<proteinExistence type="predicted"/>
<evidence type="ECO:0000256" key="2">
    <source>
        <dbReference type="PROSITE-ProRule" id="PRU00335"/>
    </source>
</evidence>
<dbReference type="InterPro" id="IPR001647">
    <property type="entry name" value="HTH_TetR"/>
</dbReference>
<dbReference type="GO" id="GO:0000976">
    <property type="term" value="F:transcription cis-regulatory region binding"/>
    <property type="evidence" value="ECO:0007669"/>
    <property type="project" value="TreeGrafter"/>
</dbReference>
<dbReference type="InterPro" id="IPR009057">
    <property type="entry name" value="Homeodomain-like_sf"/>
</dbReference>
<feature type="domain" description="HTH tetR-type" evidence="3">
    <location>
        <begin position="10"/>
        <end position="70"/>
    </location>
</feature>
<dbReference type="InterPro" id="IPR050109">
    <property type="entry name" value="HTH-type_TetR-like_transc_reg"/>
</dbReference>
<name>A0A0P1EE65_9RHOB</name>
<dbReference type="SUPFAM" id="SSF46689">
    <property type="entry name" value="Homeodomain-like"/>
    <property type="match status" value="1"/>
</dbReference>
<evidence type="ECO:0000313" key="5">
    <source>
        <dbReference type="Proteomes" id="UP000050783"/>
    </source>
</evidence>
<evidence type="ECO:0000259" key="3">
    <source>
        <dbReference type="PROSITE" id="PS50977"/>
    </source>
</evidence>
<gene>
    <name evidence="4" type="primary">tetR</name>
    <name evidence="4" type="ORF">RUA4292_01903</name>
</gene>
<dbReference type="PANTHER" id="PTHR30055">
    <property type="entry name" value="HTH-TYPE TRANSCRIPTIONAL REGULATOR RUTR"/>
    <property type="match status" value="1"/>
</dbReference>
<dbReference type="OrthoDB" id="3218408at2"/>
<dbReference type="Gene3D" id="1.10.10.60">
    <property type="entry name" value="Homeodomain-like"/>
    <property type="match status" value="1"/>
</dbReference>
<dbReference type="EMBL" id="CYPU01000033">
    <property type="protein sequence ID" value="CUH47729.1"/>
    <property type="molecule type" value="Genomic_DNA"/>
</dbReference>
<feature type="DNA-binding region" description="H-T-H motif" evidence="2">
    <location>
        <begin position="33"/>
        <end position="52"/>
    </location>
</feature>
<dbReference type="STRING" id="81569.RUM4293_00921"/>
<reference evidence="4 5" key="1">
    <citation type="submission" date="2015-09" db="EMBL/GenBank/DDBJ databases">
        <authorList>
            <consortium name="Swine Surveillance"/>
        </authorList>
    </citation>
    <scope>NUCLEOTIDE SEQUENCE [LARGE SCALE GENOMIC DNA]</scope>
    <source>
        <strain evidence="4 5">CECT 4292</strain>
    </source>
</reference>
<protein>
    <submittedName>
        <fullName evidence="4">Tetracycline repressor protein class G</fullName>
    </submittedName>
</protein>
<dbReference type="Pfam" id="PF00440">
    <property type="entry name" value="TetR_N"/>
    <property type="match status" value="1"/>
</dbReference>
<keyword evidence="1 2" id="KW-0238">DNA-binding</keyword>
<sequence length="192" mass="22223">MSDLKKVSRGFSRKDWLEAALEMMGEGSLADLTIEKLSKRLKVAKSGFYWHFGNRQALLDELLEYWAEDLTANLTQDRNLLSLDPKDRLTEASKAILRFDLARHDLAIRHAAEKEEKIAKIVQRVAEARLDFIRRAFSELGFEGDDLEMRAMLFVGYHTWEHTTFKGVSKERRRELINLQIDLLTSGLPTEK</sequence>